<comment type="similarity">
    <text evidence="2">Belongs to the acyltransferase 3 family.</text>
</comment>
<evidence type="ECO:0000313" key="11">
    <source>
        <dbReference type="Proteomes" id="UP000195868"/>
    </source>
</evidence>
<evidence type="ECO:0000256" key="7">
    <source>
        <dbReference type="SAM" id="Phobius"/>
    </source>
</evidence>
<accession>A0A0U5JYM3</accession>
<reference evidence="9" key="1">
    <citation type="submission" date="2015-10" db="EMBL/GenBank/DDBJ databases">
        <authorList>
            <person name="Gilbert D.G."/>
        </authorList>
    </citation>
    <scope>NUCLEOTIDE SEQUENCE [LARGE SCALE GENOMIC DNA]</scope>
    <source>
        <strain evidence="9">20-2</strain>
    </source>
</reference>
<evidence type="ECO:0000256" key="5">
    <source>
        <dbReference type="ARBA" id="ARBA00022989"/>
    </source>
</evidence>
<dbReference type="GO" id="GO:0016413">
    <property type="term" value="F:O-acetyltransferase activity"/>
    <property type="evidence" value="ECO:0007669"/>
    <property type="project" value="TreeGrafter"/>
</dbReference>
<feature type="transmembrane region" description="Helical" evidence="7">
    <location>
        <begin position="155"/>
        <end position="177"/>
    </location>
</feature>
<feature type="transmembrane region" description="Helical" evidence="7">
    <location>
        <begin position="292"/>
        <end position="312"/>
    </location>
</feature>
<organism evidence="9 12">
    <name type="scientific">Limosilactobacillus reuteri</name>
    <name type="common">Lactobacillus reuteri</name>
    <dbReference type="NCBI Taxonomy" id="1598"/>
    <lineage>
        <taxon>Bacteria</taxon>
        <taxon>Bacillati</taxon>
        <taxon>Bacillota</taxon>
        <taxon>Bacilli</taxon>
        <taxon>Lactobacillales</taxon>
        <taxon>Lactobacillaceae</taxon>
        <taxon>Limosilactobacillus</taxon>
    </lineage>
</organism>
<evidence type="ECO:0000256" key="2">
    <source>
        <dbReference type="ARBA" id="ARBA00007400"/>
    </source>
</evidence>
<comment type="subcellular location">
    <subcellularLocation>
        <location evidence="1">Cell membrane</location>
        <topology evidence="1">Multi-pass membrane protein</topology>
    </subcellularLocation>
</comment>
<feature type="transmembrane region" description="Helical" evidence="7">
    <location>
        <begin position="129"/>
        <end position="148"/>
    </location>
</feature>
<evidence type="ECO:0000256" key="4">
    <source>
        <dbReference type="ARBA" id="ARBA00022692"/>
    </source>
</evidence>
<evidence type="ECO:0000313" key="10">
    <source>
        <dbReference type="EMBL" id="OUN48472.1"/>
    </source>
</evidence>
<evidence type="ECO:0000256" key="3">
    <source>
        <dbReference type="ARBA" id="ARBA00022475"/>
    </source>
</evidence>
<keyword evidence="5 7" id="KW-1133">Transmembrane helix</keyword>
<dbReference type="AlphaFoldDB" id="A0A0U5JYM3"/>
<keyword evidence="6 7" id="KW-0472">Membrane</keyword>
<dbReference type="InterPro" id="IPR002656">
    <property type="entry name" value="Acyl_transf_3_dom"/>
</dbReference>
<gene>
    <name evidence="10" type="ORF">B5G22_05710</name>
    <name evidence="9" type="ORF">LRLP16767_LR202_01622</name>
</gene>
<reference evidence="10" key="4">
    <citation type="journal article" date="2018" name="BMC Genomics">
        <title>Whole genome sequencing and function prediction of 133 gut anaerobes isolated from chicken caecum in pure cultures.</title>
        <authorList>
            <person name="Medvecky M."/>
            <person name="Cejkova D."/>
            <person name="Polansky O."/>
            <person name="Karasova D."/>
            <person name="Kubasova T."/>
            <person name="Cizek A."/>
            <person name="Rychlik I."/>
        </authorList>
    </citation>
    <scope>NUCLEOTIDE SEQUENCE</scope>
    <source>
        <strain evidence="10">An71</strain>
    </source>
</reference>
<feature type="transmembrane region" description="Helical" evidence="7">
    <location>
        <begin position="7"/>
        <end position="26"/>
    </location>
</feature>
<reference evidence="12" key="2">
    <citation type="submission" date="2015-10" db="EMBL/GenBank/DDBJ databases">
        <authorList>
            <person name="Crossman L.C."/>
        </authorList>
    </citation>
    <scope>NUCLEOTIDE SEQUENCE [LARGE SCALE GENOMIC DNA]</scope>
    <source>
        <strain evidence="12">20-2</strain>
    </source>
</reference>
<feature type="transmembrane region" description="Helical" evidence="7">
    <location>
        <begin position="216"/>
        <end position="234"/>
    </location>
</feature>
<dbReference type="EMBL" id="NFHN01000018">
    <property type="protein sequence ID" value="OUN48472.1"/>
    <property type="molecule type" value="Genomic_DNA"/>
</dbReference>
<protein>
    <submittedName>
        <fullName evidence="10">Acyltransferase</fullName>
    </submittedName>
    <submittedName>
        <fullName evidence="9">Membrane protein, putative</fullName>
    </submittedName>
</protein>
<feature type="transmembrane region" description="Helical" evidence="7">
    <location>
        <begin position="332"/>
        <end position="355"/>
    </location>
</feature>
<feature type="transmembrane region" description="Helical" evidence="7">
    <location>
        <begin position="183"/>
        <end position="204"/>
    </location>
</feature>
<feature type="transmembrane region" description="Helical" evidence="7">
    <location>
        <begin position="87"/>
        <end position="104"/>
    </location>
</feature>
<name>A0A0U5JYM3_LIMRT</name>
<dbReference type="Proteomes" id="UP000195868">
    <property type="component" value="Unassembled WGS sequence"/>
</dbReference>
<evidence type="ECO:0000256" key="1">
    <source>
        <dbReference type="ARBA" id="ARBA00004651"/>
    </source>
</evidence>
<dbReference type="Pfam" id="PF01757">
    <property type="entry name" value="Acyl_transf_3"/>
    <property type="match status" value="1"/>
</dbReference>
<dbReference type="RefSeq" id="WP_087215056.1">
    <property type="nucleotide sequence ID" value="NZ_JAJGWD010000323.1"/>
</dbReference>
<feature type="transmembrane region" description="Helical" evidence="7">
    <location>
        <begin position="38"/>
        <end position="61"/>
    </location>
</feature>
<proteinExistence type="inferred from homology"/>
<evidence type="ECO:0000313" key="9">
    <source>
        <dbReference type="EMBL" id="CUR41650.1"/>
    </source>
</evidence>
<dbReference type="Proteomes" id="UP000235484">
    <property type="component" value="Unassembled WGS sequence"/>
</dbReference>
<keyword evidence="10" id="KW-0808">Transferase</keyword>
<dbReference type="PANTHER" id="PTHR40074">
    <property type="entry name" value="O-ACETYLTRANSFERASE WECH"/>
    <property type="match status" value="1"/>
</dbReference>
<dbReference type="EMBL" id="LN887634">
    <property type="protein sequence ID" value="CUR41650.1"/>
    <property type="molecule type" value="Genomic_DNA"/>
</dbReference>
<sequence length="356" mass="41050">MQKTKYFMYLNAIISSFAVVVAHTITNPVQLGVSTTKISFYLLLCIVLGIIFSYGVPLFFMQSGANVLNYRDRYTTHVFFKKRIHKVIIPFILWSILGFFFIYGKEGFPLTIKNFCVAFLTGNIVGPYWFFYNIIGFYICVPFISLIIKYGSTNIIKYTIFILIIVNTGIPVINILFNTQSSFGTSVPFIGPYAQYFIAGWYLNNVNIAKKNRLRIYSLAIVMLLFEIVATIYFSFFVKHIPMLNYPDGIVKTFYDIAMFPSFCVMCALFLFLKQLEPKLSSEVMRKNLKKVAGLTFGIYLIHPFIIVWLLNPFNQIFLQLPLIVKMLIDPLFVYCLSSLIAMIVRKIGLLHWIVP</sequence>
<evidence type="ECO:0000259" key="8">
    <source>
        <dbReference type="Pfam" id="PF01757"/>
    </source>
</evidence>
<dbReference type="PANTHER" id="PTHR40074:SF2">
    <property type="entry name" value="O-ACETYLTRANSFERASE WECH"/>
    <property type="match status" value="1"/>
</dbReference>
<dbReference type="GO" id="GO:0009246">
    <property type="term" value="P:enterobacterial common antigen biosynthetic process"/>
    <property type="evidence" value="ECO:0007669"/>
    <property type="project" value="TreeGrafter"/>
</dbReference>
<evidence type="ECO:0000313" key="12">
    <source>
        <dbReference type="Proteomes" id="UP000235484"/>
    </source>
</evidence>
<feature type="transmembrane region" description="Helical" evidence="7">
    <location>
        <begin position="254"/>
        <end position="272"/>
    </location>
</feature>
<keyword evidence="3" id="KW-1003">Cell membrane</keyword>
<keyword evidence="10" id="KW-0012">Acyltransferase</keyword>
<reference evidence="11" key="3">
    <citation type="submission" date="2017-04" db="EMBL/GenBank/DDBJ databases">
        <title>Function of individual gut microbiota members based on whole genome sequencing of pure cultures obtained from chicken caecum.</title>
        <authorList>
            <person name="Medvecky M."/>
            <person name="Cejkova D."/>
            <person name="Polansky O."/>
            <person name="Karasova D."/>
            <person name="Kubasova T."/>
            <person name="Cizek A."/>
            <person name="Rychlik I."/>
        </authorList>
    </citation>
    <scope>NUCLEOTIDE SEQUENCE [LARGE SCALE GENOMIC DNA]</scope>
    <source>
        <strain evidence="11">An71</strain>
    </source>
</reference>
<evidence type="ECO:0000256" key="6">
    <source>
        <dbReference type="ARBA" id="ARBA00023136"/>
    </source>
</evidence>
<keyword evidence="4 7" id="KW-0812">Transmembrane</keyword>
<feature type="domain" description="Acyltransferase 3" evidence="8">
    <location>
        <begin position="14"/>
        <end position="343"/>
    </location>
</feature>
<dbReference type="GO" id="GO:0005886">
    <property type="term" value="C:plasma membrane"/>
    <property type="evidence" value="ECO:0007669"/>
    <property type="project" value="UniProtKB-SubCell"/>
</dbReference>